<keyword evidence="2" id="KW-1185">Reference proteome</keyword>
<organism evidence="1 2">
    <name type="scientific">Comamonas terrigena</name>
    <dbReference type="NCBI Taxonomy" id="32013"/>
    <lineage>
        <taxon>Bacteria</taxon>
        <taxon>Pseudomonadati</taxon>
        <taxon>Pseudomonadota</taxon>
        <taxon>Betaproteobacteria</taxon>
        <taxon>Burkholderiales</taxon>
        <taxon>Comamonadaceae</taxon>
        <taxon>Comamonas</taxon>
    </lineage>
</organism>
<gene>
    <name evidence="1" type="ORF">CRM82_08010</name>
</gene>
<protein>
    <submittedName>
        <fullName evidence="1">Uncharacterized protein</fullName>
    </submittedName>
</protein>
<comment type="caution">
    <text evidence="1">The sequence shown here is derived from an EMBL/GenBank/DDBJ whole genome shotgun (WGS) entry which is preliminary data.</text>
</comment>
<dbReference type="EMBL" id="PDEA01000001">
    <property type="protein sequence ID" value="PEH88551.1"/>
    <property type="molecule type" value="Genomic_DNA"/>
</dbReference>
<proteinExistence type="predicted"/>
<dbReference type="Proteomes" id="UP000220246">
    <property type="component" value="Unassembled WGS sequence"/>
</dbReference>
<evidence type="ECO:0000313" key="2">
    <source>
        <dbReference type="Proteomes" id="UP000220246"/>
    </source>
</evidence>
<name>A0A2A7UTP2_COMTR</name>
<dbReference type="AlphaFoldDB" id="A0A2A7UTP2"/>
<accession>A0A2A7UTP2</accession>
<sequence>MLTAMQWVFEDSEVAACSVSPGTAAVLTVRFSAARVYAEEGGKTGSGEGLWLPVRLVCTLSGPLPPVQALFGKLEGGRVLLEEQRLSALPVPCALQQPLVLELEFASGAQLRVAAHGLEVLPEAPHCATGAFQC</sequence>
<evidence type="ECO:0000313" key="1">
    <source>
        <dbReference type="EMBL" id="PEH88551.1"/>
    </source>
</evidence>
<reference evidence="2" key="1">
    <citation type="submission" date="2017-09" db="EMBL/GenBank/DDBJ databases">
        <title>FDA dAtabase for Regulatory Grade micrObial Sequences (FDA-ARGOS): Supporting development and validation of Infectious Disease Dx tests.</title>
        <authorList>
            <person name="Minogue T."/>
            <person name="Wolcott M."/>
            <person name="Wasieloski L."/>
            <person name="Aguilar W."/>
            <person name="Moore D."/>
            <person name="Tallon L."/>
            <person name="Sadzewicz L."/>
            <person name="Ott S."/>
            <person name="Zhao X."/>
            <person name="Nagaraj S."/>
            <person name="Vavikolanu K."/>
            <person name="Aluvathingal J."/>
            <person name="Nadendla S."/>
            <person name="Sichtig H."/>
        </authorList>
    </citation>
    <scope>NUCLEOTIDE SEQUENCE [LARGE SCALE GENOMIC DNA]</scope>
    <source>
        <strain evidence="2">FDAARGOS_394</strain>
    </source>
</reference>